<keyword evidence="3" id="KW-1185">Reference proteome</keyword>
<feature type="chain" id="PRO_5040856620" evidence="1">
    <location>
        <begin position="17"/>
        <end position="101"/>
    </location>
</feature>
<dbReference type="EMBL" id="RIBY02000668">
    <property type="protein sequence ID" value="KAH9838879.1"/>
    <property type="molecule type" value="Genomic_DNA"/>
</dbReference>
<organism evidence="2 3">
    <name type="scientific">Teratosphaeria destructans</name>
    <dbReference type="NCBI Taxonomy" id="418781"/>
    <lineage>
        <taxon>Eukaryota</taxon>
        <taxon>Fungi</taxon>
        <taxon>Dikarya</taxon>
        <taxon>Ascomycota</taxon>
        <taxon>Pezizomycotina</taxon>
        <taxon>Dothideomycetes</taxon>
        <taxon>Dothideomycetidae</taxon>
        <taxon>Mycosphaerellales</taxon>
        <taxon>Teratosphaeriaceae</taxon>
        <taxon>Teratosphaeria</taxon>
    </lineage>
</organism>
<evidence type="ECO:0000256" key="1">
    <source>
        <dbReference type="SAM" id="SignalP"/>
    </source>
</evidence>
<protein>
    <submittedName>
        <fullName evidence="2">Uncharacterized protein</fullName>
    </submittedName>
</protein>
<reference evidence="2 3" key="2">
    <citation type="journal article" date="2021" name="Curr. Genet.">
        <title>Genetic response to nitrogen starvation in the aggressive Eucalyptus foliar pathogen Teratosphaeria destructans.</title>
        <authorList>
            <person name="Havenga M."/>
            <person name="Wingfield B.D."/>
            <person name="Wingfield M.J."/>
            <person name="Dreyer L.L."/>
            <person name="Roets F."/>
            <person name="Aylward J."/>
        </authorList>
    </citation>
    <scope>NUCLEOTIDE SEQUENCE [LARGE SCALE GENOMIC DNA]</scope>
    <source>
        <strain evidence="2">CMW44962</strain>
    </source>
</reference>
<reference evidence="2 3" key="1">
    <citation type="journal article" date="2018" name="IMA Fungus">
        <title>IMA Genome-F 10: Nine draft genome sequences of Claviceps purpurea s.lat., including C. arundinis, C. humidiphila, and C. cf. spartinae, pseudomolecules for the pitch canker pathogen Fusarium circinatum, draft genome of Davidsoniella eucalypti, Grosmannia galeiformis, Quambalaria eucalypti, and Teratosphaeria destructans.</title>
        <authorList>
            <person name="Wingfield B.D."/>
            <person name="Liu M."/>
            <person name="Nguyen H.D."/>
            <person name="Lane F.A."/>
            <person name="Morgan S.W."/>
            <person name="De Vos L."/>
            <person name="Wilken P.M."/>
            <person name="Duong T.A."/>
            <person name="Aylward J."/>
            <person name="Coetzee M.P."/>
            <person name="Dadej K."/>
            <person name="De Beer Z.W."/>
            <person name="Findlay W."/>
            <person name="Havenga M."/>
            <person name="Kolarik M."/>
            <person name="Menzies J.G."/>
            <person name="Naidoo K."/>
            <person name="Pochopski O."/>
            <person name="Shoukouhi P."/>
            <person name="Santana Q.C."/>
            <person name="Seifert K.A."/>
            <person name="Soal N."/>
            <person name="Steenkamp E.T."/>
            <person name="Tatham C.T."/>
            <person name="van der Nest M.A."/>
            <person name="Wingfield M.J."/>
        </authorList>
    </citation>
    <scope>NUCLEOTIDE SEQUENCE [LARGE SCALE GENOMIC DNA]</scope>
    <source>
        <strain evidence="2">CMW44962</strain>
    </source>
</reference>
<evidence type="ECO:0000313" key="3">
    <source>
        <dbReference type="Proteomes" id="UP001138500"/>
    </source>
</evidence>
<dbReference type="AlphaFoldDB" id="A0A9W7SXQ1"/>
<sequence>MRSLLAILALLPFAAAGTNLWRGFYCANPVPGGHAKDPGATKAVCDNVANARHPCHWSEGGGKPNKYCWQNTGNDWLNGVWFRGLCLRYGASFGVGVDEKP</sequence>
<feature type="signal peptide" evidence="1">
    <location>
        <begin position="1"/>
        <end position="16"/>
    </location>
</feature>
<comment type="caution">
    <text evidence="2">The sequence shown here is derived from an EMBL/GenBank/DDBJ whole genome shotgun (WGS) entry which is preliminary data.</text>
</comment>
<accession>A0A9W7SXQ1</accession>
<evidence type="ECO:0000313" key="2">
    <source>
        <dbReference type="EMBL" id="KAH9838879.1"/>
    </source>
</evidence>
<name>A0A9W7SXQ1_9PEZI</name>
<gene>
    <name evidence="2" type="ORF">Tdes44962_MAKER01730</name>
</gene>
<proteinExistence type="predicted"/>
<dbReference type="Proteomes" id="UP001138500">
    <property type="component" value="Unassembled WGS sequence"/>
</dbReference>
<keyword evidence="1" id="KW-0732">Signal</keyword>